<accession>A0AAE0FF21</accession>
<dbReference type="SUPFAM" id="SSF47823">
    <property type="entry name" value="lambda integrase-like, N-terminal domain"/>
    <property type="match status" value="1"/>
</dbReference>
<dbReference type="Gene3D" id="1.10.150.130">
    <property type="match status" value="1"/>
</dbReference>
<evidence type="ECO:0000256" key="1">
    <source>
        <dbReference type="ARBA" id="ARBA00023125"/>
    </source>
</evidence>
<evidence type="ECO:0000313" key="4">
    <source>
        <dbReference type="EMBL" id="KAK3258667.1"/>
    </source>
</evidence>
<dbReference type="GO" id="GO:0003677">
    <property type="term" value="F:DNA binding"/>
    <property type="evidence" value="ECO:0007669"/>
    <property type="project" value="UniProtKB-KW"/>
</dbReference>
<evidence type="ECO:0000256" key="3">
    <source>
        <dbReference type="SAM" id="Phobius"/>
    </source>
</evidence>
<evidence type="ECO:0000313" key="5">
    <source>
        <dbReference type="Proteomes" id="UP001190700"/>
    </source>
</evidence>
<dbReference type="InterPro" id="IPR010998">
    <property type="entry name" value="Integrase_recombinase_N"/>
</dbReference>
<keyword evidence="1" id="KW-0238">DNA-binding</keyword>
<gene>
    <name evidence="4" type="ORF">CYMTET_32297</name>
</gene>
<keyword evidence="3" id="KW-0812">Transmembrane</keyword>
<evidence type="ECO:0000256" key="2">
    <source>
        <dbReference type="SAM" id="MobiDB-lite"/>
    </source>
</evidence>
<name>A0AAE0FF21_9CHLO</name>
<feature type="region of interest" description="Disordered" evidence="2">
    <location>
        <begin position="146"/>
        <end position="168"/>
    </location>
</feature>
<keyword evidence="5" id="KW-1185">Reference proteome</keyword>
<protein>
    <submittedName>
        <fullName evidence="4">Uncharacterized protein</fullName>
    </submittedName>
</protein>
<dbReference type="EMBL" id="LGRX02019355">
    <property type="protein sequence ID" value="KAK3258667.1"/>
    <property type="molecule type" value="Genomic_DNA"/>
</dbReference>
<dbReference type="AlphaFoldDB" id="A0AAE0FF21"/>
<dbReference type="Proteomes" id="UP001190700">
    <property type="component" value="Unassembled WGS sequence"/>
</dbReference>
<proteinExistence type="predicted"/>
<comment type="caution">
    <text evidence="4">The sequence shown here is derived from an EMBL/GenBank/DDBJ whole genome shotgun (WGS) entry which is preliminary data.</text>
</comment>
<keyword evidence="3" id="KW-0472">Membrane</keyword>
<sequence length="168" mass="18662">MHHYCRGQFPPSILKQRQWLPASEATVLLYLASLLETGNIKSTSLQPYLSAINNYHEDLGLTGPAKGRAVTRAVKGMATIQAERAVHEENIVTQRTWLPAKHVRRVHGAACLQLSPKSSRDLLLLHAFAYVVMAFVTFGRPDTGTSLSRAHVQHDDETFPGNEQVSLH</sequence>
<feature type="transmembrane region" description="Helical" evidence="3">
    <location>
        <begin position="122"/>
        <end position="139"/>
    </location>
</feature>
<organism evidence="4 5">
    <name type="scientific">Cymbomonas tetramitiformis</name>
    <dbReference type="NCBI Taxonomy" id="36881"/>
    <lineage>
        <taxon>Eukaryota</taxon>
        <taxon>Viridiplantae</taxon>
        <taxon>Chlorophyta</taxon>
        <taxon>Pyramimonadophyceae</taxon>
        <taxon>Pyramimonadales</taxon>
        <taxon>Pyramimonadaceae</taxon>
        <taxon>Cymbomonas</taxon>
    </lineage>
</organism>
<reference evidence="4 5" key="1">
    <citation type="journal article" date="2015" name="Genome Biol. Evol.">
        <title>Comparative Genomics of a Bacterivorous Green Alga Reveals Evolutionary Causalities and Consequences of Phago-Mixotrophic Mode of Nutrition.</title>
        <authorList>
            <person name="Burns J.A."/>
            <person name="Paasch A."/>
            <person name="Narechania A."/>
            <person name="Kim E."/>
        </authorList>
    </citation>
    <scope>NUCLEOTIDE SEQUENCE [LARGE SCALE GENOMIC DNA]</scope>
    <source>
        <strain evidence="4 5">PLY_AMNH</strain>
    </source>
</reference>
<keyword evidence="3" id="KW-1133">Transmembrane helix</keyword>